<gene>
    <name evidence="2 4" type="ORF">BDZ99DRAFT_477186</name>
</gene>
<dbReference type="AlphaFoldDB" id="A0A6A6YP81"/>
<keyword evidence="3" id="KW-1185">Reference proteome</keyword>
<reference evidence="4" key="2">
    <citation type="submission" date="2020-04" db="EMBL/GenBank/DDBJ databases">
        <authorList>
            <consortium name="NCBI Genome Project"/>
        </authorList>
    </citation>
    <scope>NUCLEOTIDE SEQUENCE</scope>
    <source>
        <strain evidence="4">CBS 304.34</strain>
    </source>
</reference>
<protein>
    <submittedName>
        <fullName evidence="2 4">Uncharacterized protein</fullName>
    </submittedName>
</protein>
<name>A0A6A6YP81_9PEZI</name>
<evidence type="ECO:0000256" key="1">
    <source>
        <dbReference type="SAM" id="MobiDB-lite"/>
    </source>
</evidence>
<sequence length="318" mass="35077">MSDANGNPSTSRPPERPTTRPETHETARAPRRCVHIDFKPAHKQIAHSLPSFKNKRPNINAPLPPEPALLAPLPRNRSTPWSASLPLLVLCLTGFPTLGSPAWPHSTSFPGLVLPPLPASRPTKTPRTELVLKLRQHPLAKTGLRDSKRRPVSLTGAILQDAASSTGAKESVGKAGVPHPLLIQSLARSTYETGLGFSTDVRPSELRSNPFLCRRTGYQRHASHRRSTQIEEQGGEGHRRHVRYYGQSQVGWSPSSFEESRRCVHYYGCLEHIKHLCLIFENLGQLESQGTEDLDVDEAAAGPERIARGEMGLKDHNS</sequence>
<organism evidence="2">
    <name type="scientific">Mytilinidion resinicola</name>
    <dbReference type="NCBI Taxonomy" id="574789"/>
    <lineage>
        <taxon>Eukaryota</taxon>
        <taxon>Fungi</taxon>
        <taxon>Dikarya</taxon>
        <taxon>Ascomycota</taxon>
        <taxon>Pezizomycotina</taxon>
        <taxon>Dothideomycetes</taxon>
        <taxon>Pleosporomycetidae</taxon>
        <taxon>Mytilinidiales</taxon>
        <taxon>Mytilinidiaceae</taxon>
        <taxon>Mytilinidion</taxon>
    </lineage>
</organism>
<dbReference type="GeneID" id="54462991"/>
<feature type="region of interest" description="Disordered" evidence="1">
    <location>
        <begin position="1"/>
        <end position="32"/>
    </location>
</feature>
<evidence type="ECO:0000313" key="2">
    <source>
        <dbReference type="EMBL" id="KAF2809824.1"/>
    </source>
</evidence>
<accession>A0A6A6YP81</accession>
<reference evidence="4" key="3">
    <citation type="submission" date="2025-04" db="UniProtKB">
        <authorList>
            <consortium name="RefSeq"/>
        </authorList>
    </citation>
    <scope>IDENTIFICATION</scope>
    <source>
        <strain evidence="4">CBS 304.34</strain>
    </source>
</reference>
<feature type="compositionally biased region" description="Basic and acidic residues" evidence="1">
    <location>
        <begin position="13"/>
        <end position="32"/>
    </location>
</feature>
<dbReference type="RefSeq" id="XP_033576788.1">
    <property type="nucleotide sequence ID" value="XM_033722098.1"/>
</dbReference>
<proteinExistence type="predicted"/>
<dbReference type="EMBL" id="MU003701">
    <property type="protein sequence ID" value="KAF2809824.1"/>
    <property type="molecule type" value="Genomic_DNA"/>
</dbReference>
<feature type="compositionally biased region" description="Basic and acidic residues" evidence="1">
    <location>
        <begin position="305"/>
        <end position="318"/>
    </location>
</feature>
<feature type="region of interest" description="Disordered" evidence="1">
    <location>
        <begin position="299"/>
        <end position="318"/>
    </location>
</feature>
<evidence type="ECO:0000313" key="3">
    <source>
        <dbReference type="Proteomes" id="UP000504636"/>
    </source>
</evidence>
<dbReference type="Proteomes" id="UP000504636">
    <property type="component" value="Unplaced"/>
</dbReference>
<evidence type="ECO:0000313" key="4">
    <source>
        <dbReference type="RefSeq" id="XP_033576788.1"/>
    </source>
</evidence>
<reference evidence="2 4" key="1">
    <citation type="journal article" date="2020" name="Stud. Mycol.">
        <title>101 Dothideomycetes genomes: a test case for predicting lifestyles and emergence of pathogens.</title>
        <authorList>
            <person name="Haridas S."/>
            <person name="Albert R."/>
            <person name="Binder M."/>
            <person name="Bloem J."/>
            <person name="Labutti K."/>
            <person name="Salamov A."/>
            <person name="Andreopoulos B."/>
            <person name="Baker S."/>
            <person name="Barry K."/>
            <person name="Bills G."/>
            <person name="Bluhm B."/>
            <person name="Cannon C."/>
            <person name="Castanera R."/>
            <person name="Culley D."/>
            <person name="Daum C."/>
            <person name="Ezra D."/>
            <person name="Gonzalez J."/>
            <person name="Henrissat B."/>
            <person name="Kuo A."/>
            <person name="Liang C."/>
            <person name="Lipzen A."/>
            <person name="Lutzoni F."/>
            <person name="Magnuson J."/>
            <person name="Mondo S."/>
            <person name="Nolan M."/>
            <person name="Ohm R."/>
            <person name="Pangilinan J."/>
            <person name="Park H.-J."/>
            <person name="Ramirez L."/>
            <person name="Alfaro M."/>
            <person name="Sun H."/>
            <person name="Tritt A."/>
            <person name="Yoshinaga Y."/>
            <person name="Zwiers L.-H."/>
            <person name="Turgeon B."/>
            <person name="Goodwin S."/>
            <person name="Spatafora J."/>
            <person name="Crous P."/>
            <person name="Grigoriev I."/>
        </authorList>
    </citation>
    <scope>NUCLEOTIDE SEQUENCE</scope>
    <source>
        <strain evidence="2 4">CBS 304.34</strain>
    </source>
</reference>